<sequence>MVKDLQYFINAENEFCKEHPNYGELFFDTSIGEMSEQGIDDRLNYLSDRIISNCNKIIKEPSEKELEFKLSDVQRVLLRLFLGKYSYIFRDDYYYEGITDFIQNLFDTLDDMVNKAPINTDPILYRFCNDYDKCDMKVGDIINIPHNLTCTNYDWHKERYNNVYIISPLKNGKTRARNLFEICKHGDEMQIDFLRNTRFQVEKIEQAQETEYKKIYLKELGSDVKPFSGQCLFLRVILSYARSNINNSILQYSLYQRLTNEM</sequence>
<name>A0A412N8H4_PHOVU</name>
<evidence type="ECO:0000313" key="1">
    <source>
        <dbReference type="EMBL" id="KAB3562710.1"/>
    </source>
</evidence>
<reference evidence="1 2" key="1">
    <citation type="journal article" date="2019" name="Nat. Med.">
        <title>A library of human gut bacterial isolates paired with longitudinal multiomics data enables mechanistic microbiome research.</title>
        <authorList>
            <person name="Poyet M."/>
            <person name="Groussin M."/>
            <person name="Gibbons S.M."/>
            <person name="Avila-Pacheco J."/>
            <person name="Jiang X."/>
            <person name="Kearney S.M."/>
            <person name="Perrotta A.R."/>
            <person name="Berdy B."/>
            <person name="Zhao S."/>
            <person name="Lieberman T.D."/>
            <person name="Swanson P.K."/>
            <person name="Smith M."/>
            <person name="Roesemann S."/>
            <person name="Alexander J.E."/>
            <person name="Rich S.A."/>
            <person name="Livny J."/>
            <person name="Vlamakis H."/>
            <person name="Clish C."/>
            <person name="Bullock K."/>
            <person name="Deik A."/>
            <person name="Scott J."/>
            <person name="Pierce K.A."/>
            <person name="Xavier R.J."/>
            <person name="Alm E.J."/>
        </authorList>
    </citation>
    <scope>NUCLEOTIDE SEQUENCE [LARGE SCALE GENOMIC DNA]</scope>
    <source>
        <strain evidence="1 2">BIOML-A73</strain>
    </source>
</reference>
<protein>
    <submittedName>
        <fullName evidence="1">Uncharacterized protein</fullName>
    </submittedName>
</protein>
<comment type="caution">
    <text evidence="1">The sequence shown here is derived from an EMBL/GenBank/DDBJ whole genome shotgun (WGS) entry which is preliminary data.</text>
</comment>
<dbReference type="RefSeq" id="WP_008669773.1">
    <property type="nucleotide sequence ID" value="NZ_CAXUDV010000066.1"/>
</dbReference>
<accession>A0A412N8H4</accession>
<dbReference type="Proteomes" id="UP000433382">
    <property type="component" value="Unassembled WGS sequence"/>
</dbReference>
<dbReference type="EMBL" id="WCZM01000048">
    <property type="protein sequence ID" value="KAB3562710.1"/>
    <property type="molecule type" value="Genomic_DNA"/>
</dbReference>
<dbReference type="Gene3D" id="3.90.176.10">
    <property type="entry name" value="Toxin ADP-ribosyltransferase, Chain A, domain 1"/>
    <property type="match status" value="1"/>
</dbReference>
<dbReference type="SUPFAM" id="SSF56399">
    <property type="entry name" value="ADP-ribosylation"/>
    <property type="match status" value="1"/>
</dbReference>
<proteinExistence type="predicted"/>
<gene>
    <name evidence="1" type="ORF">GAY01_21705</name>
</gene>
<evidence type="ECO:0000313" key="2">
    <source>
        <dbReference type="Proteomes" id="UP000433382"/>
    </source>
</evidence>
<organism evidence="1 2">
    <name type="scientific">Phocaeicola vulgatus</name>
    <name type="common">Bacteroides vulgatus</name>
    <dbReference type="NCBI Taxonomy" id="821"/>
    <lineage>
        <taxon>Bacteria</taxon>
        <taxon>Pseudomonadati</taxon>
        <taxon>Bacteroidota</taxon>
        <taxon>Bacteroidia</taxon>
        <taxon>Bacteroidales</taxon>
        <taxon>Bacteroidaceae</taxon>
        <taxon>Phocaeicola</taxon>
    </lineage>
</organism>
<dbReference type="AlphaFoldDB" id="A0A412N8H4"/>